<evidence type="ECO:0000313" key="2">
    <source>
        <dbReference type="Proteomes" id="UP000023152"/>
    </source>
</evidence>
<reference evidence="1 2" key="1">
    <citation type="journal article" date="2013" name="Curr. Biol.">
        <title>The Genome of the Foraminiferan Reticulomyxa filosa.</title>
        <authorList>
            <person name="Glockner G."/>
            <person name="Hulsmann N."/>
            <person name="Schleicher M."/>
            <person name="Noegel A.A."/>
            <person name="Eichinger L."/>
            <person name="Gallinger C."/>
            <person name="Pawlowski J."/>
            <person name="Sierra R."/>
            <person name="Euteneuer U."/>
            <person name="Pillet L."/>
            <person name="Moustafa A."/>
            <person name="Platzer M."/>
            <person name="Groth M."/>
            <person name="Szafranski K."/>
            <person name="Schliwa M."/>
        </authorList>
    </citation>
    <scope>NUCLEOTIDE SEQUENCE [LARGE SCALE GENOMIC DNA]</scope>
</reference>
<dbReference type="EMBL" id="ASPP01024594">
    <property type="protein sequence ID" value="ETO08892.1"/>
    <property type="molecule type" value="Genomic_DNA"/>
</dbReference>
<proteinExistence type="predicted"/>
<gene>
    <name evidence="1" type="ORF">RFI_28495</name>
</gene>
<keyword evidence="2" id="KW-1185">Reference proteome</keyword>
<evidence type="ECO:0000313" key="1">
    <source>
        <dbReference type="EMBL" id="ETO08892.1"/>
    </source>
</evidence>
<comment type="caution">
    <text evidence="1">The sequence shown here is derived from an EMBL/GenBank/DDBJ whole genome shotgun (WGS) entry which is preliminary data.</text>
</comment>
<name>X6M620_RETFI</name>
<dbReference type="Proteomes" id="UP000023152">
    <property type="component" value="Unassembled WGS sequence"/>
</dbReference>
<organism evidence="1 2">
    <name type="scientific">Reticulomyxa filosa</name>
    <dbReference type="NCBI Taxonomy" id="46433"/>
    <lineage>
        <taxon>Eukaryota</taxon>
        <taxon>Sar</taxon>
        <taxon>Rhizaria</taxon>
        <taxon>Retaria</taxon>
        <taxon>Foraminifera</taxon>
        <taxon>Monothalamids</taxon>
        <taxon>Reticulomyxidae</taxon>
        <taxon>Reticulomyxa</taxon>
    </lineage>
</organism>
<dbReference type="AlphaFoldDB" id="X6M620"/>
<protein>
    <submittedName>
        <fullName evidence="1">Uncharacterized protein</fullName>
    </submittedName>
</protein>
<accession>X6M620</accession>
<sequence>MQYNRATYQREVVAQHRQSLSALYCHFDSGTITQAEFVKRIHALGIQITTAFQNVIEILSQKTKKIFESLLNKNSLQKLKTKLIRRRQDKLKFHDVLQALQSFDEDVNQGASNKREDYSRKYNPDAYKYTHEKDFLQWNSNNLPPLPSLTPTFSSLPTATCNAGSNSNTTEYVPSYTQYTSRPNSSCYRSGTSARTNIYQKIGDDEELRGVFKNYSEGHVSFGQLENEIKLRYTTLNPAQERILAECRANGSNVSLSQLYLAFSKPRKQEIGNFSNSEALEAQRQPVVFVNDGSDIIAWSKRDEDIENVNSLNQKPPPISTTQHPVVDEKYQNSIITPSYFKQTTSLSKKGYVQANKSFQSSIVFSDCIMPNPSASITEKSQPSFNVAQAKPVSNILQWNETNASLSNSNQMRDEVKKCSDLSNLIVKPQLLNLTYFQNFGKGLSFEIFFFRFERDHHNFRRLTDYAIKSVYLQITNLMHISQVLQCFADQHIFTIENKPFDTTFN</sequence>